<feature type="region of interest" description="Disordered" evidence="1">
    <location>
        <begin position="1"/>
        <end position="29"/>
    </location>
</feature>
<dbReference type="EMBL" id="LT670818">
    <property type="protein sequence ID" value="SHH30230.1"/>
    <property type="molecule type" value="Genomic_DNA"/>
</dbReference>
<name>A0A1M5RVL4_9BRAD</name>
<evidence type="ECO:0000256" key="1">
    <source>
        <dbReference type="SAM" id="MobiDB-lite"/>
    </source>
</evidence>
<evidence type="ECO:0000313" key="2">
    <source>
        <dbReference type="EMBL" id="SHH30230.1"/>
    </source>
</evidence>
<dbReference type="InterPro" id="IPR007523">
    <property type="entry name" value="NDUFAF3/AAMDC"/>
</dbReference>
<protein>
    <submittedName>
        <fullName evidence="2">Uncharacterized conserved protein, contains Mth938-like domain</fullName>
    </submittedName>
</protein>
<dbReference type="Gene3D" id="3.40.1230.10">
    <property type="entry name" value="MTH938-like"/>
    <property type="match status" value="1"/>
</dbReference>
<reference evidence="2 3" key="1">
    <citation type="submission" date="2016-11" db="EMBL/GenBank/DDBJ databases">
        <authorList>
            <person name="Jaros S."/>
            <person name="Januszkiewicz K."/>
            <person name="Wedrychowicz H."/>
        </authorList>
    </citation>
    <scope>NUCLEOTIDE SEQUENCE [LARGE SCALE GENOMIC DNA]</scope>
    <source>
        <strain evidence="2 3">GAS242</strain>
    </source>
</reference>
<dbReference type="PANTHER" id="PTHR21192">
    <property type="entry name" value="NUCLEAR PROTEIN E3-3"/>
    <property type="match status" value="1"/>
</dbReference>
<dbReference type="PANTHER" id="PTHR21192:SF2">
    <property type="entry name" value="NADH DEHYDROGENASE [UBIQUINONE] 1 ALPHA SUBCOMPLEX ASSEMBLY FACTOR 3"/>
    <property type="match status" value="1"/>
</dbReference>
<dbReference type="Pfam" id="PF04430">
    <property type="entry name" value="DUF498"/>
    <property type="match status" value="1"/>
</dbReference>
<dbReference type="Proteomes" id="UP000190675">
    <property type="component" value="Chromosome I"/>
</dbReference>
<dbReference type="InterPro" id="IPR036748">
    <property type="entry name" value="MTH938-like_sf"/>
</dbReference>
<sequence length="144" mass="15499">MIPKGGNRFSDKIMPKPTPSHSDAPHLPRSAPIEAYGNGGFAFADMSHRGSLLCLPDAIWAWPVTAPDEINRASLERVFAAANSIDTLIIGTGTGVWLPPSDLRQALRAVRVVLDAMQTGPAIRTYNIMMGERRRVAAALIAVP</sequence>
<gene>
    <name evidence="2" type="ORF">SAMN05444169_6788</name>
</gene>
<dbReference type="CDD" id="cd00248">
    <property type="entry name" value="Mth938-like"/>
    <property type="match status" value="1"/>
</dbReference>
<accession>A0A1M5RVL4</accession>
<dbReference type="SUPFAM" id="SSF64076">
    <property type="entry name" value="MTH938-like"/>
    <property type="match status" value="1"/>
</dbReference>
<evidence type="ECO:0000313" key="3">
    <source>
        <dbReference type="Proteomes" id="UP000190675"/>
    </source>
</evidence>
<organism evidence="2 3">
    <name type="scientific">Bradyrhizobium erythrophlei</name>
    <dbReference type="NCBI Taxonomy" id="1437360"/>
    <lineage>
        <taxon>Bacteria</taxon>
        <taxon>Pseudomonadati</taxon>
        <taxon>Pseudomonadota</taxon>
        <taxon>Alphaproteobacteria</taxon>
        <taxon>Hyphomicrobiales</taxon>
        <taxon>Nitrobacteraceae</taxon>
        <taxon>Bradyrhizobium</taxon>
    </lineage>
</organism>
<proteinExistence type="predicted"/>
<dbReference type="AlphaFoldDB" id="A0A1M5RVL4"/>